<keyword evidence="2" id="KW-0472">Membrane</keyword>
<comment type="caution">
    <text evidence="3">The sequence shown here is derived from an EMBL/GenBank/DDBJ whole genome shotgun (WGS) entry which is preliminary data.</text>
</comment>
<organism evidence="3 4">
    <name type="scientific">Taenia crassiceps</name>
    <dbReference type="NCBI Taxonomy" id="6207"/>
    <lineage>
        <taxon>Eukaryota</taxon>
        <taxon>Metazoa</taxon>
        <taxon>Spiralia</taxon>
        <taxon>Lophotrochozoa</taxon>
        <taxon>Platyhelminthes</taxon>
        <taxon>Cestoda</taxon>
        <taxon>Eucestoda</taxon>
        <taxon>Cyclophyllidea</taxon>
        <taxon>Taeniidae</taxon>
        <taxon>Taenia</taxon>
    </lineage>
</organism>
<dbReference type="Proteomes" id="UP001651158">
    <property type="component" value="Unassembled WGS sequence"/>
</dbReference>
<evidence type="ECO:0000256" key="2">
    <source>
        <dbReference type="SAM" id="Phobius"/>
    </source>
</evidence>
<feature type="region of interest" description="Disordered" evidence="1">
    <location>
        <begin position="1"/>
        <end position="30"/>
    </location>
</feature>
<evidence type="ECO:0000313" key="4">
    <source>
        <dbReference type="Proteomes" id="UP001651158"/>
    </source>
</evidence>
<feature type="compositionally biased region" description="Basic and acidic residues" evidence="1">
    <location>
        <begin position="1"/>
        <end position="15"/>
    </location>
</feature>
<evidence type="ECO:0000256" key="1">
    <source>
        <dbReference type="SAM" id="MobiDB-lite"/>
    </source>
</evidence>
<feature type="transmembrane region" description="Helical" evidence="2">
    <location>
        <begin position="80"/>
        <end position="98"/>
    </location>
</feature>
<gene>
    <name evidence="3" type="ORF">TcWFU_004226</name>
</gene>
<keyword evidence="2" id="KW-1133">Transmembrane helix</keyword>
<keyword evidence="4" id="KW-1185">Reference proteome</keyword>
<sequence length="141" mass="15535">MRTREQGREEGEEVKSMPPKATRKRRRRSLKCEDHTARYSFTRIHRPAPPHSRLVRHPVAVALLKPKTTGTTQLVKSQTAVVTVVFFFFLLLLALFYCGRSAGKGEGAGIFASAATTAAIRDCADTLAGQSKSTCGIRDCK</sequence>
<accession>A0ABR4Q2V3</accession>
<protein>
    <submittedName>
        <fullName evidence="3">Uncharacterized protein</fullName>
    </submittedName>
</protein>
<reference evidence="3 4" key="1">
    <citation type="journal article" date="2022" name="Front. Cell. Infect. Microbiol.">
        <title>The Genomes of Two Strains of Taenia crassiceps the Animal Model for the Study of Human Cysticercosis.</title>
        <authorList>
            <person name="Bobes R.J."/>
            <person name="Estrada K."/>
            <person name="Rios-Valencia D.G."/>
            <person name="Calderon-Gallegos A."/>
            <person name="de la Torre P."/>
            <person name="Carrero J.C."/>
            <person name="Sanchez-Flores A."/>
            <person name="Laclette J.P."/>
        </authorList>
    </citation>
    <scope>NUCLEOTIDE SEQUENCE [LARGE SCALE GENOMIC DNA]</scope>
    <source>
        <strain evidence="3">WFUcys</strain>
    </source>
</reference>
<evidence type="ECO:0000313" key="3">
    <source>
        <dbReference type="EMBL" id="KAL5103888.1"/>
    </source>
</evidence>
<proteinExistence type="predicted"/>
<name>A0ABR4Q2V3_9CEST</name>
<keyword evidence="2" id="KW-0812">Transmembrane</keyword>
<dbReference type="EMBL" id="JAKROA010000015">
    <property type="protein sequence ID" value="KAL5103888.1"/>
    <property type="molecule type" value="Genomic_DNA"/>
</dbReference>